<dbReference type="AlphaFoldDB" id="A0A1U7NUT5"/>
<evidence type="ECO:0000313" key="3">
    <source>
        <dbReference type="Proteomes" id="UP000186607"/>
    </source>
</evidence>
<dbReference type="Proteomes" id="UP000186607">
    <property type="component" value="Unassembled WGS sequence"/>
</dbReference>
<gene>
    <name evidence="2" type="ORF">BOO71_0011077</name>
</gene>
<protein>
    <submittedName>
        <fullName evidence="2">Archaeal ATPase, fused to C-terminal DUF234 domain</fullName>
    </submittedName>
</protein>
<feature type="domain" description="DUF234" evidence="1">
    <location>
        <begin position="277"/>
        <end position="376"/>
    </location>
</feature>
<dbReference type="InterPro" id="IPR004256">
    <property type="entry name" value="DUF234"/>
</dbReference>
<dbReference type="Pfam" id="PF03008">
    <property type="entry name" value="DUF234"/>
    <property type="match status" value="1"/>
</dbReference>
<dbReference type="PANTHER" id="PTHR34704:SF1">
    <property type="entry name" value="ATPASE"/>
    <property type="match status" value="1"/>
</dbReference>
<reference evidence="2 3" key="1">
    <citation type="submission" date="2017-01" db="EMBL/GenBank/DDBJ databases">
        <title>Genome Analysis of Deinococcus marmoris KOPRI26562.</title>
        <authorList>
            <person name="Kim J.H."/>
            <person name="Oh H.-M."/>
        </authorList>
    </citation>
    <scope>NUCLEOTIDE SEQUENCE [LARGE SCALE GENOMIC DNA]</scope>
    <source>
        <strain evidence="2 3">KOPRI26562</strain>
    </source>
</reference>
<keyword evidence="3" id="KW-1185">Reference proteome</keyword>
<proteinExistence type="predicted"/>
<name>A0A1U7NUT5_9DEIO</name>
<dbReference type="EMBL" id="MSTI01000134">
    <property type="protein sequence ID" value="OLV16684.1"/>
    <property type="molecule type" value="Genomic_DNA"/>
</dbReference>
<comment type="caution">
    <text evidence="2">The sequence shown here is derived from an EMBL/GenBank/DDBJ whole genome shotgun (WGS) entry which is preliminary data.</text>
</comment>
<organism evidence="2 3">
    <name type="scientific">Deinococcus marmoris</name>
    <dbReference type="NCBI Taxonomy" id="249408"/>
    <lineage>
        <taxon>Bacteria</taxon>
        <taxon>Thermotogati</taxon>
        <taxon>Deinococcota</taxon>
        <taxon>Deinococci</taxon>
        <taxon>Deinococcales</taxon>
        <taxon>Deinococcaceae</taxon>
        <taxon>Deinococcus</taxon>
    </lineage>
</organism>
<evidence type="ECO:0000259" key="1">
    <source>
        <dbReference type="Pfam" id="PF03008"/>
    </source>
</evidence>
<sequence length="435" mass="48167">MKSETGVYHQAAQLTPEMNFRRFQNDMLETLTPLVQASTASEIQRAQNWYTLTLALGPAASEIGSLVVVLDDYPFLSRSDPTLETVLYDALERVKALDQPLTLVLCGSANSHTETLFQDGSPLHGSSNLNLELLPFNYLEGAEFTPAWMPEQLVHVCTLFGGKPRYLAMLQDQVSVGENYERLVLDPNGPLHNEPTRILGADLYEPRVYASLLSAISNGSARASQAIAASGIPASNYQKYISRLEELDLVGRALSADAAPGTRNLRYRVTDPFIVSWNRYVLPHLSELRAHGGQGAWQKIVAPVLDRDLNAAPAMFEDICRQWTAQHMEEFWKGEFGEVGQIFQGSGAPNAEIDVACRLGSGAQTSWLLGECKWNENAQGGDVLRRLQDSAQKVIGPVPVQQWLLFNRGGFRPDLTTQVPERTRLVSLPELYGRQ</sequence>
<accession>A0A1U7NUT5</accession>
<dbReference type="PANTHER" id="PTHR34704">
    <property type="entry name" value="ATPASE"/>
    <property type="match status" value="1"/>
</dbReference>
<evidence type="ECO:0000313" key="2">
    <source>
        <dbReference type="EMBL" id="OLV16684.1"/>
    </source>
</evidence>
<dbReference type="STRING" id="249408.BOO71_0011077"/>